<sequence length="58" mass="7113">MDVFDFRDHVVGEYEQFTRSFTRIRADDIRGFVNKEYASQKYWPEPLIQINLLIHRHN</sequence>
<gene>
    <name evidence="1" type="ORF">THIARS_70199</name>
</gene>
<organism evidence="1 2">
    <name type="scientific">Thiomonas delicata</name>
    <name type="common">Thiomonas cuprina</name>
    <dbReference type="NCBI Taxonomy" id="364030"/>
    <lineage>
        <taxon>Bacteria</taxon>
        <taxon>Pseudomonadati</taxon>
        <taxon>Pseudomonadota</taxon>
        <taxon>Betaproteobacteria</taxon>
        <taxon>Burkholderiales</taxon>
        <taxon>Thiomonas</taxon>
    </lineage>
</organism>
<reference evidence="1 2" key="1">
    <citation type="submission" date="2016-06" db="EMBL/GenBank/DDBJ databases">
        <authorList>
            <person name="Kjaerup R.B."/>
            <person name="Dalgaard T.S."/>
            <person name="Juul-Madsen H.R."/>
        </authorList>
    </citation>
    <scope>NUCLEOTIDE SEQUENCE [LARGE SCALE GENOMIC DNA]</scope>
    <source>
        <strain evidence="1 2">DSM 16361</strain>
    </source>
</reference>
<dbReference type="Proteomes" id="UP000214566">
    <property type="component" value="Unassembled WGS sequence"/>
</dbReference>
<name>A0A238D5S6_THIDL</name>
<evidence type="ECO:0000313" key="1">
    <source>
        <dbReference type="EMBL" id="SBP88579.1"/>
    </source>
</evidence>
<evidence type="ECO:0000313" key="2">
    <source>
        <dbReference type="Proteomes" id="UP000214566"/>
    </source>
</evidence>
<keyword evidence="2" id="KW-1185">Reference proteome</keyword>
<protein>
    <submittedName>
        <fullName evidence="1">Uncharacterized protein</fullName>
    </submittedName>
</protein>
<dbReference type="AlphaFoldDB" id="A0A238D5S6"/>
<accession>A0A238D5S6</accession>
<proteinExistence type="predicted"/>
<dbReference type="EMBL" id="FLMQ01000056">
    <property type="protein sequence ID" value="SBP88579.1"/>
    <property type="molecule type" value="Genomic_DNA"/>
</dbReference>